<keyword evidence="1" id="KW-0812">Transmembrane</keyword>
<reference evidence="5" key="1">
    <citation type="journal article" date="2020" name="PLoS Negl. Trop. Dis.">
        <title>High-quality nuclear genome for Sarcoptes scabiei-A critical resource for a neglected parasite.</title>
        <authorList>
            <person name="Korhonen P.K."/>
            <person name="Gasser R.B."/>
            <person name="Ma G."/>
            <person name="Wang T."/>
            <person name="Stroehlein A.J."/>
            <person name="Young N.D."/>
            <person name="Ang C.S."/>
            <person name="Fernando D.D."/>
            <person name="Lu H.C."/>
            <person name="Taylor S."/>
            <person name="Reynolds S.L."/>
            <person name="Mofiz E."/>
            <person name="Najaraj S.H."/>
            <person name="Gowda H."/>
            <person name="Madugundu A."/>
            <person name="Renuse S."/>
            <person name="Holt D."/>
            <person name="Pandey A."/>
            <person name="Papenfuss A.T."/>
            <person name="Fischer K."/>
        </authorList>
    </citation>
    <scope>NUCLEOTIDE SEQUENCE [LARGE SCALE GENOMIC DNA]</scope>
</reference>
<evidence type="ECO:0000313" key="5">
    <source>
        <dbReference type="Proteomes" id="UP000070412"/>
    </source>
</evidence>
<keyword evidence="1" id="KW-0472">Membrane</keyword>
<dbReference type="EMBL" id="WVUK01000062">
    <property type="protein sequence ID" value="KAF7490763.1"/>
    <property type="molecule type" value="Genomic_DNA"/>
</dbReference>
<dbReference type="EnsemblMetazoa" id="SSS_8332s_mrna">
    <property type="protein sequence ID" value="KAF7490763.1"/>
    <property type="gene ID" value="SSS_8332"/>
</dbReference>
<evidence type="ECO:0000256" key="2">
    <source>
        <dbReference type="SAM" id="SignalP"/>
    </source>
</evidence>
<accession>A0A834RBA5</accession>
<feature type="signal peptide" evidence="2">
    <location>
        <begin position="1"/>
        <end position="22"/>
    </location>
</feature>
<name>A0A834RBA5_SARSC</name>
<sequence>MKSIVWVLLAAIFSSTISSTFAQIKGRLAKRDISIPNIGKMSIEIADRSKYTNANVYEILAVTMLATLGSLMMPYFNTLMTYLVTSNRLIAEQSKETKWMNLLGQNRIQSNSSKIIKSLSILMLTIPLSPSNAALQGSERDNSTIISSTSTISQLADKLMSKLKAHLLSQKPAQSRGYYDYSYLDSYASDIQGKSDYSWIVPLIIVIGFGTLLIPLLGTLMTTMMTQGTINLTAGKRRKRRSTDFINDLWVF</sequence>
<evidence type="ECO:0000313" key="3">
    <source>
        <dbReference type="EMBL" id="KAF7490763.1"/>
    </source>
</evidence>
<feature type="transmembrane region" description="Helical" evidence="1">
    <location>
        <begin position="197"/>
        <end position="217"/>
    </location>
</feature>
<keyword evidence="2" id="KW-0732">Signal</keyword>
<organism evidence="3">
    <name type="scientific">Sarcoptes scabiei</name>
    <name type="common">Itch mite</name>
    <name type="synonym">Acarus scabiei</name>
    <dbReference type="NCBI Taxonomy" id="52283"/>
    <lineage>
        <taxon>Eukaryota</taxon>
        <taxon>Metazoa</taxon>
        <taxon>Ecdysozoa</taxon>
        <taxon>Arthropoda</taxon>
        <taxon>Chelicerata</taxon>
        <taxon>Arachnida</taxon>
        <taxon>Acari</taxon>
        <taxon>Acariformes</taxon>
        <taxon>Sarcoptiformes</taxon>
        <taxon>Astigmata</taxon>
        <taxon>Psoroptidia</taxon>
        <taxon>Sarcoptoidea</taxon>
        <taxon>Sarcoptidae</taxon>
        <taxon>Sarcoptinae</taxon>
        <taxon>Sarcoptes</taxon>
    </lineage>
</organism>
<protein>
    <submittedName>
        <fullName evidence="3 4">Uncharacterized protein</fullName>
    </submittedName>
</protein>
<reference evidence="4" key="3">
    <citation type="submission" date="2022-06" db="UniProtKB">
        <authorList>
            <consortium name="EnsemblMetazoa"/>
        </authorList>
    </citation>
    <scope>IDENTIFICATION</scope>
</reference>
<gene>
    <name evidence="3" type="ORF">SSS_8332</name>
</gene>
<dbReference type="Proteomes" id="UP000070412">
    <property type="component" value="Unassembled WGS sequence"/>
</dbReference>
<feature type="chain" id="PRO_5038259286" evidence="2">
    <location>
        <begin position="23"/>
        <end position="252"/>
    </location>
</feature>
<proteinExistence type="predicted"/>
<evidence type="ECO:0000313" key="4">
    <source>
        <dbReference type="EnsemblMetazoa" id="KAF7490763.1"/>
    </source>
</evidence>
<dbReference type="AlphaFoldDB" id="A0A834RBA5"/>
<keyword evidence="1" id="KW-1133">Transmembrane helix</keyword>
<evidence type="ECO:0000256" key="1">
    <source>
        <dbReference type="SAM" id="Phobius"/>
    </source>
</evidence>
<reference evidence="3" key="2">
    <citation type="submission" date="2020-01" db="EMBL/GenBank/DDBJ databases">
        <authorList>
            <person name="Korhonen P.K.K."/>
            <person name="Guangxu M.G."/>
            <person name="Wang T.W."/>
            <person name="Stroehlein A.J.S."/>
            <person name="Young N.D."/>
            <person name="Ang C.-S.A."/>
            <person name="Fernando D.W.F."/>
            <person name="Lu H.L."/>
            <person name="Taylor S.T."/>
            <person name="Ehtesham M.E.M."/>
            <person name="Najaraj S.H.N."/>
            <person name="Harsha G.H.G."/>
            <person name="Madugundu A.M."/>
            <person name="Renuse S.R."/>
            <person name="Holt D.H."/>
            <person name="Pandey A.P."/>
            <person name="Papenfuss A.P."/>
            <person name="Gasser R.B.G."/>
            <person name="Fischer K.F."/>
        </authorList>
    </citation>
    <scope>NUCLEOTIDE SEQUENCE</scope>
    <source>
        <strain evidence="3">SSS_KF_BRIS2020</strain>
    </source>
</reference>
<keyword evidence="5" id="KW-1185">Reference proteome</keyword>
<dbReference type="OrthoDB" id="10612355at2759"/>